<name>A0A2H0W019_9BACT</name>
<gene>
    <name evidence="2" type="ORF">COT81_05180</name>
</gene>
<sequence>MGLNKEDKKPKNAGQNPWQILALGLLFMIVFSWYFDIDIKPRLTSKTSDSKGQINSASENTSNDQAVAINEEMVLPSQGVTLPVVWGDLGKQLVDKGVIDKAKFEAVYARRGGMTDYEKALLESEKNANLKIDQNNAQFILNLLWAFGLANKNPILETGPMQSEQYGGAGRFASTGGWSLARGGAMDHYSQYGLVELNAKQQDLVEEVSQNIYRPCCGNSTYFPDCNHGMAMLGLLELLAAQGATEAQMYKAALQVNSFWFPDTYLTLAQYFQKRGLVWDKVDAKVALSSSYSSSSGYQQVRSEVKPVQRSSGGGCGV</sequence>
<keyword evidence="1" id="KW-0472">Membrane</keyword>
<evidence type="ECO:0000256" key="1">
    <source>
        <dbReference type="SAM" id="Phobius"/>
    </source>
</evidence>
<dbReference type="EMBL" id="PEZZ01000042">
    <property type="protein sequence ID" value="PIS04684.1"/>
    <property type="molecule type" value="Genomic_DNA"/>
</dbReference>
<protein>
    <submittedName>
        <fullName evidence="2">Uncharacterized protein</fullName>
    </submittedName>
</protein>
<proteinExistence type="predicted"/>
<feature type="transmembrane region" description="Helical" evidence="1">
    <location>
        <begin position="20"/>
        <end position="37"/>
    </location>
</feature>
<dbReference type="Proteomes" id="UP000230935">
    <property type="component" value="Unassembled WGS sequence"/>
</dbReference>
<organism evidence="2 3">
    <name type="scientific">Candidatus Buchananbacteria bacterium CG10_big_fil_rev_8_21_14_0_10_42_9</name>
    <dbReference type="NCBI Taxonomy" id="1974526"/>
    <lineage>
        <taxon>Bacteria</taxon>
        <taxon>Candidatus Buchananiibacteriota</taxon>
    </lineage>
</organism>
<comment type="caution">
    <text evidence="2">The sequence shown here is derived from an EMBL/GenBank/DDBJ whole genome shotgun (WGS) entry which is preliminary data.</text>
</comment>
<evidence type="ECO:0000313" key="3">
    <source>
        <dbReference type="Proteomes" id="UP000230935"/>
    </source>
</evidence>
<dbReference type="AlphaFoldDB" id="A0A2H0W019"/>
<evidence type="ECO:0000313" key="2">
    <source>
        <dbReference type="EMBL" id="PIS04684.1"/>
    </source>
</evidence>
<keyword evidence="1" id="KW-1133">Transmembrane helix</keyword>
<accession>A0A2H0W019</accession>
<keyword evidence="1" id="KW-0812">Transmembrane</keyword>
<reference evidence="3" key="1">
    <citation type="submission" date="2017-09" db="EMBL/GenBank/DDBJ databases">
        <title>Depth-based differentiation of microbial function through sediment-hosted aquifers and enrichment of novel symbionts in the deep terrestrial subsurface.</title>
        <authorList>
            <person name="Probst A.J."/>
            <person name="Ladd B."/>
            <person name="Jarett J.K."/>
            <person name="Geller-Mcgrath D.E."/>
            <person name="Sieber C.M.K."/>
            <person name="Emerson J.B."/>
            <person name="Anantharaman K."/>
            <person name="Thomas B.C."/>
            <person name="Malmstrom R."/>
            <person name="Stieglmeier M."/>
            <person name="Klingl A."/>
            <person name="Woyke T."/>
            <person name="Ryan C.M."/>
            <person name="Banfield J.F."/>
        </authorList>
    </citation>
    <scope>NUCLEOTIDE SEQUENCE [LARGE SCALE GENOMIC DNA]</scope>
</reference>